<dbReference type="EMBL" id="UYWY01020039">
    <property type="protein sequence ID" value="VDM40277.1"/>
    <property type="molecule type" value="Genomic_DNA"/>
</dbReference>
<feature type="domain" description="B30.2/SPRY" evidence="13">
    <location>
        <begin position="465"/>
        <end position="657"/>
    </location>
</feature>
<feature type="domain" description="F-box" evidence="12">
    <location>
        <begin position="406"/>
        <end position="454"/>
    </location>
</feature>
<dbReference type="GO" id="GO:0006412">
    <property type="term" value="P:translation"/>
    <property type="evidence" value="ECO:0007669"/>
    <property type="project" value="InterPro"/>
</dbReference>
<dbReference type="GO" id="GO:0045202">
    <property type="term" value="C:synapse"/>
    <property type="evidence" value="ECO:0007669"/>
    <property type="project" value="UniProtKB-SubCell"/>
</dbReference>
<dbReference type="SMART" id="SM00256">
    <property type="entry name" value="FBOX"/>
    <property type="match status" value="1"/>
</dbReference>
<evidence type="ECO:0000313" key="15">
    <source>
        <dbReference type="Proteomes" id="UP000050794"/>
    </source>
</evidence>
<keyword evidence="7" id="KW-0770">Synapse</keyword>
<proteinExistence type="inferred from homology"/>
<evidence type="ECO:0000256" key="9">
    <source>
        <dbReference type="ARBA" id="ARBA00034103"/>
    </source>
</evidence>
<dbReference type="InterPro" id="IPR000597">
    <property type="entry name" value="Ribosomal_uL3"/>
</dbReference>
<dbReference type="InterPro" id="IPR036047">
    <property type="entry name" value="F-box-like_dom_sf"/>
</dbReference>
<dbReference type="Pfam" id="PF00297">
    <property type="entry name" value="Ribosomal_L3"/>
    <property type="match status" value="1"/>
</dbReference>
<evidence type="ECO:0000256" key="2">
    <source>
        <dbReference type="ARBA" id="ARBA00006540"/>
    </source>
</evidence>
<keyword evidence="5" id="KW-0833">Ubl conjugation pathway</keyword>
<dbReference type="InterPro" id="IPR001810">
    <property type="entry name" value="F-box_dom"/>
</dbReference>
<dbReference type="SUPFAM" id="SSF81383">
    <property type="entry name" value="F-box domain"/>
    <property type="match status" value="1"/>
</dbReference>
<comment type="similarity">
    <text evidence="3">Belongs to the FBXO45/Fsn family.</text>
</comment>
<evidence type="ECO:0000313" key="16">
    <source>
        <dbReference type="WBParaSite" id="TCNE_0000895601-mRNA-1"/>
    </source>
</evidence>
<dbReference type="InterPro" id="IPR001870">
    <property type="entry name" value="B30.2/SPRY"/>
</dbReference>
<keyword evidence="15" id="KW-1185">Reference proteome</keyword>
<dbReference type="PANTHER" id="PTHR11229">
    <property type="entry name" value="50S RIBOSOMAL PROTEIN L3"/>
    <property type="match status" value="1"/>
</dbReference>
<reference evidence="14 15" key="2">
    <citation type="submission" date="2018-11" db="EMBL/GenBank/DDBJ databases">
        <authorList>
            <consortium name="Pathogen Informatics"/>
        </authorList>
    </citation>
    <scope>NUCLEOTIDE SEQUENCE [LARGE SCALE GENOMIC DNA]</scope>
</reference>
<dbReference type="InterPro" id="IPR003877">
    <property type="entry name" value="SPRY_dom"/>
</dbReference>
<dbReference type="InterPro" id="IPR013320">
    <property type="entry name" value="ConA-like_dom_sf"/>
</dbReference>
<dbReference type="Pfam" id="PF00622">
    <property type="entry name" value="SPRY"/>
    <property type="match status" value="1"/>
</dbReference>
<dbReference type="Pfam" id="PF12937">
    <property type="entry name" value="F-box-like"/>
    <property type="match status" value="1"/>
</dbReference>
<organism evidence="15 16">
    <name type="scientific">Toxocara canis</name>
    <name type="common">Canine roundworm</name>
    <dbReference type="NCBI Taxonomy" id="6265"/>
    <lineage>
        <taxon>Eukaryota</taxon>
        <taxon>Metazoa</taxon>
        <taxon>Ecdysozoa</taxon>
        <taxon>Nematoda</taxon>
        <taxon>Chromadorea</taxon>
        <taxon>Rhabditida</taxon>
        <taxon>Spirurina</taxon>
        <taxon>Ascaridomorpha</taxon>
        <taxon>Ascaridoidea</taxon>
        <taxon>Toxocaridae</taxon>
        <taxon>Toxocara</taxon>
    </lineage>
</organism>
<accession>A0A183UKD6</accession>
<dbReference type="AlphaFoldDB" id="A0A183UKD6"/>
<gene>
    <name evidence="14" type="ORF">TCNE_LOCUS8956</name>
</gene>
<dbReference type="GO" id="GO:0005762">
    <property type="term" value="C:mitochondrial large ribosomal subunit"/>
    <property type="evidence" value="ECO:0007669"/>
    <property type="project" value="TreeGrafter"/>
</dbReference>
<evidence type="ECO:0000256" key="7">
    <source>
        <dbReference type="ARBA" id="ARBA00023018"/>
    </source>
</evidence>
<evidence type="ECO:0000256" key="8">
    <source>
        <dbReference type="ARBA" id="ARBA00023274"/>
    </source>
</evidence>
<sequence length="659" mass="74353">MWNNYKLAVCTNQRKAQICRTLTPPPWIPKKEERVFEQLDRETRELLQQVLEQEKSGYRPSWRQSEESPLREGLSRNVKTEGVEWNENSKRVGLLARKIGMLPQWLNDGTRVLCTMLEFPDNCVVSAIDPETWYRKSLVGKSKAFGIRGPMWKVTVGAVNADPSKFTRVYRNVFECQGLPVKQHLGSFMVTEDAVVAPGTPLHVCHFTVGQFIAVTGRTIDWGFQGGMHRWGMRGMPARRTTKSHRRIGSIGSTGDARVWPGKRMPGHMGYEWVTTSGLEVLRINPTKQVMYIKGCVPGEIGEILLVKDCLQPLKRVKNPPFPTYYPTPPEASASKEDVTETEALRSPNAPVIAPDGEIFASNLFRFTSPSIVFTEEHETKAAERAEQQGPLSGERPFLASRLPRAISAARLPHGVLLSIFEYLTLRDLAACMRVCRHWWAVLEYQDSIVWERLAHRIVPEEAMNDPCLLSETPSYKEKIRAYFFAWNPNDSSKNNYLRPNGFTVHRNPVAQSTDGIRGKIGVSNGIHAWEFIWEGPLGTVACIGVGSKHAALHCQGYVALLGSDDQSWGWNLVDNQLMHNNAQISPYPRVNNPPKYQMGDRIRMVMDCDRHTLYFERGTEFLGVAFNNLPPLKLFPAMCGVYGNTEVSMVYLGPPLLG</sequence>
<dbReference type="PANTHER" id="PTHR11229:SF8">
    <property type="entry name" value="LARGE RIBOSOMAL SUBUNIT PROTEIN UL3M"/>
    <property type="match status" value="1"/>
</dbReference>
<dbReference type="InterPro" id="IPR019927">
    <property type="entry name" value="Ribosomal_uL3_bac/org-type"/>
</dbReference>
<evidence type="ECO:0000256" key="3">
    <source>
        <dbReference type="ARBA" id="ARBA00007328"/>
    </source>
</evidence>
<protein>
    <recommendedName>
        <fullName evidence="4">F-box/SPRY domain-containing protein 1</fullName>
    </recommendedName>
    <alternativeName>
        <fullName evidence="11">39S ribosomal protein L3, mitochondrial</fullName>
    </alternativeName>
    <alternativeName>
        <fullName evidence="10">Large ribosomal subunit protein uL3m</fullName>
    </alternativeName>
</protein>
<keyword evidence="8" id="KW-0687">Ribonucleoprotein</keyword>
<name>A0A183UKD6_TOXCA</name>
<dbReference type="UniPathway" id="UPA00143"/>
<evidence type="ECO:0000259" key="13">
    <source>
        <dbReference type="PROSITE" id="PS50188"/>
    </source>
</evidence>
<dbReference type="CDD" id="cd12907">
    <property type="entry name" value="SPRY_Fbox"/>
    <property type="match status" value="1"/>
</dbReference>
<dbReference type="FunFam" id="2.40.30.10:FF:000169">
    <property type="entry name" value="50S ribosomal protein L3"/>
    <property type="match status" value="1"/>
</dbReference>
<dbReference type="Gene3D" id="1.20.1280.50">
    <property type="match status" value="1"/>
</dbReference>
<dbReference type="InterPro" id="IPR009000">
    <property type="entry name" value="Transl_B-barrel_sf"/>
</dbReference>
<dbReference type="PROSITE" id="PS50181">
    <property type="entry name" value="FBOX"/>
    <property type="match status" value="1"/>
</dbReference>
<dbReference type="InterPro" id="IPR035784">
    <property type="entry name" value="SPRY_FBXO45"/>
</dbReference>
<evidence type="ECO:0000256" key="6">
    <source>
        <dbReference type="ARBA" id="ARBA00022980"/>
    </source>
</evidence>
<dbReference type="SUPFAM" id="SSF49899">
    <property type="entry name" value="Concanavalin A-like lectins/glucanases"/>
    <property type="match status" value="1"/>
</dbReference>
<comment type="pathway">
    <text evidence="1">Protein modification; protein ubiquitination.</text>
</comment>
<evidence type="ECO:0000259" key="12">
    <source>
        <dbReference type="PROSITE" id="PS50181"/>
    </source>
</evidence>
<dbReference type="SMART" id="SM00449">
    <property type="entry name" value="SPRY"/>
    <property type="match status" value="1"/>
</dbReference>
<evidence type="ECO:0000256" key="1">
    <source>
        <dbReference type="ARBA" id="ARBA00004906"/>
    </source>
</evidence>
<evidence type="ECO:0000256" key="10">
    <source>
        <dbReference type="ARBA" id="ARBA00035209"/>
    </source>
</evidence>
<evidence type="ECO:0000256" key="4">
    <source>
        <dbReference type="ARBA" id="ARBA00016614"/>
    </source>
</evidence>
<reference evidence="16" key="1">
    <citation type="submission" date="2016-06" db="UniProtKB">
        <authorList>
            <consortium name="WormBaseParasite"/>
        </authorList>
    </citation>
    <scope>IDENTIFICATION</scope>
</reference>
<evidence type="ECO:0000256" key="11">
    <source>
        <dbReference type="ARBA" id="ARBA00035396"/>
    </source>
</evidence>
<evidence type="ECO:0000256" key="5">
    <source>
        <dbReference type="ARBA" id="ARBA00022786"/>
    </source>
</evidence>
<comment type="subcellular location">
    <subcellularLocation>
        <location evidence="9">Synapse</location>
    </subcellularLocation>
</comment>
<dbReference type="Gene3D" id="2.40.30.10">
    <property type="entry name" value="Translation factors"/>
    <property type="match status" value="2"/>
</dbReference>
<comment type="similarity">
    <text evidence="2">Belongs to the universal ribosomal protein uL3 family.</text>
</comment>
<dbReference type="Gene3D" id="2.60.120.920">
    <property type="match status" value="1"/>
</dbReference>
<dbReference type="GO" id="GO:0016567">
    <property type="term" value="P:protein ubiquitination"/>
    <property type="evidence" value="ECO:0007669"/>
    <property type="project" value="UniProtKB-UniPathway"/>
</dbReference>
<keyword evidence="6" id="KW-0689">Ribosomal protein</keyword>
<dbReference type="InterPro" id="IPR043136">
    <property type="entry name" value="B30.2/SPRY_sf"/>
</dbReference>
<dbReference type="SUPFAM" id="SSF50447">
    <property type="entry name" value="Translation proteins"/>
    <property type="match status" value="1"/>
</dbReference>
<dbReference type="GO" id="GO:0003735">
    <property type="term" value="F:structural constituent of ribosome"/>
    <property type="evidence" value="ECO:0007669"/>
    <property type="project" value="InterPro"/>
</dbReference>
<dbReference type="PROSITE" id="PS50188">
    <property type="entry name" value="B302_SPRY"/>
    <property type="match status" value="1"/>
</dbReference>
<dbReference type="Proteomes" id="UP000050794">
    <property type="component" value="Unassembled WGS sequence"/>
</dbReference>
<dbReference type="WBParaSite" id="TCNE_0000895601-mRNA-1">
    <property type="protein sequence ID" value="TCNE_0000895601-mRNA-1"/>
    <property type="gene ID" value="TCNE_0000895601"/>
</dbReference>
<evidence type="ECO:0000313" key="14">
    <source>
        <dbReference type="EMBL" id="VDM40277.1"/>
    </source>
</evidence>
<dbReference type="CDD" id="cd09917">
    <property type="entry name" value="F-box_SF"/>
    <property type="match status" value="1"/>
</dbReference>